<dbReference type="Proteomes" id="UP000054018">
    <property type="component" value="Unassembled WGS sequence"/>
</dbReference>
<dbReference type="HOGENOM" id="CLU_1886585_0_0_1"/>
<evidence type="ECO:0000256" key="1">
    <source>
        <dbReference type="SAM" id="Coils"/>
    </source>
</evidence>
<protein>
    <submittedName>
        <fullName evidence="3">Uncharacterized protein</fullName>
    </submittedName>
</protein>
<reference evidence="4" key="2">
    <citation type="submission" date="2015-01" db="EMBL/GenBank/DDBJ databases">
        <title>Evolutionary Origins and Diversification of the Mycorrhizal Mutualists.</title>
        <authorList>
            <consortium name="DOE Joint Genome Institute"/>
            <consortium name="Mycorrhizal Genomics Consortium"/>
            <person name="Kohler A."/>
            <person name="Kuo A."/>
            <person name="Nagy L.G."/>
            <person name="Floudas D."/>
            <person name="Copeland A."/>
            <person name="Barry K.W."/>
            <person name="Cichocki N."/>
            <person name="Veneault-Fourrey C."/>
            <person name="LaButti K."/>
            <person name="Lindquist E.A."/>
            <person name="Lipzen A."/>
            <person name="Lundell T."/>
            <person name="Morin E."/>
            <person name="Murat C."/>
            <person name="Riley R."/>
            <person name="Ohm R."/>
            <person name="Sun H."/>
            <person name="Tunlid A."/>
            <person name="Henrissat B."/>
            <person name="Grigoriev I.V."/>
            <person name="Hibbett D.S."/>
            <person name="Martin F."/>
        </authorList>
    </citation>
    <scope>NUCLEOTIDE SEQUENCE [LARGE SCALE GENOMIC DNA]</scope>
    <source>
        <strain evidence="4">441</strain>
    </source>
</reference>
<organism evidence="3 4">
    <name type="scientific">Pisolithus microcarpus 441</name>
    <dbReference type="NCBI Taxonomy" id="765257"/>
    <lineage>
        <taxon>Eukaryota</taxon>
        <taxon>Fungi</taxon>
        <taxon>Dikarya</taxon>
        <taxon>Basidiomycota</taxon>
        <taxon>Agaricomycotina</taxon>
        <taxon>Agaricomycetes</taxon>
        <taxon>Agaricomycetidae</taxon>
        <taxon>Boletales</taxon>
        <taxon>Sclerodermatineae</taxon>
        <taxon>Pisolithaceae</taxon>
        <taxon>Pisolithus</taxon>
    </lineage>
</organism>
<sequence length="135" mass="15897">MPPQPPPYHPPPPPMAPHFMHPATTLTHAFPPAQNLAVMQPGMEEMHRQYFGNPPAHSYQPPAPVAHLQLLEAQQQEEERRRLHDLQILEVQQQQLQQQHEQMQREQQLYLQEMEHQVQLQRQLEQQQHLSQALT</sequence>
<evidence type="ECO:0000313" key="4">
    <source>
        <dbReference type="Proteomes" id="UP000054018"/>
    </source>
</evidence>
<accession>A0A0C9Y0L6</accession>
<proteinExistence type="predicted"/>
<dbReference type="AlphaFoldDB" id="A0A0C9Y0L6"/>
<keyword evidence="1" id="KW-0175">Coiled coil</keyword>
<feature type="compositionally biased region" description="Pro residues" evidence="2">
    <location>
        <begin position="1"/>
        <end position="16"/>
    </location>
</feature>
<keyword evidence="4" id="KW-1185">Reference proteome</keyword>
<dbReference type="EMBL" id="KN834440">
    <property type="protein sequence ID" value="KIK10766.1"/>
    <property type="molecule type" value="Genomic_DNA"/>
</dbReference>
<evidence type="ECO:0000313" key="3">
    <source>
        <dbReference type="EMBL" id="KIK10766.1"/>
    </source>
</evidence>
<feature type="coiled-coil region" evidence="1">
    <location>
        <begin position="86"/>
        <end position="113"/>
    </location>
</feature>
<reference evidence="3 4" key="1">
    <citation type="submission" date="2014-04" db="EMBL/GenBank/DDBJ databases">
        <authorList>
            <consortium name="DOE Joint Genome Institute"/>
            <person name="Kuo A."/>
            <person name="Kohler A."/>
            <person name="Costa M.D."/>
            <person name="Nagy L.G."/>
            <person name="Floudas D."/>
            <person name="Copeland A."/>
            <person name="Barry K.W."/>
            <person name="Cichocki N."/>
            <person name="Veneault-Fourrey C."/>
            <person name="LaButti K."/>
            <person name="Lindquist E.A."/>
            <person name="Lipzen A."/>
            <person name="Lundell T."/>
            <person name="Morin E."/>
            <person name="Murat C."/>
            <person name="Sun H."/>
            <person name="Tunlid A."/>
            <person name="Henrissat B."/>
            <person name="Grigoriev I.V."/>
            <person name="Hibbett D.S."/>
            <person name="Martin F."/>
            <person name="Nordberg H.P."/>
            <person name="Cantor M.N."/>
            <person name="Hua S.X."/>
        </authorList>
    </citation>
    <scope>NUCLEOTIDE SEQUENCE [LARGE SCALE GENOMIC DNA]</scope>
    <source>
        <strain evidence="3 4">441</strain>
    </source>
</reference>
<evidence type="ECO:0000256" key="2">
    <source>
        <dbReference type="SAM" id="MobiDB-lite"/>
    </source>
</evidence>
<feature type="region of interest" description="Disordered" evidence="2">
    <location>
        <begin position="1"/>
        <end position="22"/>
    </location>
</feature>
<gene>
    <name evidence="3" type="ORF">PISMIDRAFT_20122</name>
</gene>
<name>A0A0C9Y0L6_9AGAM</name>